<dbReference type="NCBIfam" id="TIGR04183">
    <property type="entry name" value="Por_Secre_tail"/>
    <property type="match status" value="1"/>
</dbReference>
<dbReference type="GO" id="GO:0016020">
    <property type="term" value="C:membrane"/>
    <property type="evidence" value="ECO:0007669"/>
    <property type="project" value="TreeGrafter"/>
</dbReference>
<evidence type="ECO:0000259" key="2">
    <source>
        <dbReference type="Pfam" id="PF18962"/>
    </source>
</evidence>
<reference evidence="3" key="2">
    <citation type="journal article" date="2024" name="Antonie Van Leeuwenhoek">
        <title>Roseihalotalea indica gen. nov., sp. nov., a halophilic Bacteroidetes from mesopelagic Southwest Indian Ocean with higher carbohydrate metabolic potential.</title>
        <authorList>
            <person name="Chen B."/>
            <person name="Zhang M."/>
            <person name="Lin D."/>
            <person name="Ye J."/>
            <person name="Tang K."/>
        </authorList>
    </citation>
    <scope>NUCLEOTIDE SEQUENCE</scope>
    <source>
        <strain evidence="3">TK19036</strain>
    </source>
</reference>
<dbReference type="PANTHER" id="PTHR46182">
    <property type="entry name" value="FI19480P1"/>
    <property type="match status" value="1"/>
</dbReference>
<dbReference type="InterPro" id="IPR013783">
    <property type="entry name" value="Ig-like_fold"/>
</dbReference>
<dbReference type="InterPro" id="IPR026444">
    <property type="entry name" value="Secre_tail"/>
</dbReference>
<sequence length="796" mass="88000">MRFQLLLKKRSAMFAIFLAWSWCAGYAQGVLTPHAKEYYVEGKSSIFGYYEYLPPNYSIDSTAKFPLLLYLSGLDAQGDGVNDLDLVLERGVGKLINEGTDLPFLVMAPQSWSGWWESSNVDAYLDFIFDNYRVDPHRVYITGISSGGVGAFTYAVDFPEKIAAIVPVAGRGDNLDVCTMSDVPVWAFHNADDTVFTYRFSTIPIETLNQCIPTPAYQPKVTIYPQGGHDAWTKTYDGSGMGTEDSSYDAFDMDVFEWMQQFAKDTLIVDAGKDQVVFRPQTDLKIDAQVASHNGVHTYAWTQLEGEEIALDNQETSTLSVQDIPVGKYVFSITVQDNYGRIATDTIQVDARPPNEPPVVNTGEDQTIILPVDSITFLGTVSDPENDAISLAWEQESGSEEVVLQLDSTQSDTTKLIVTNLQPGEYTFKLVASDKYDSTSIDTVHLSVISPSPEVVLRFPYVESFEQTTEAAWESYGVNSSWEQGAPEGMIINTASDGQQAWVTNLDGNHQAHESSFLLSPVFDFSALKNDPTITYDLWQHTAPEDQVQLSYTTDQGATWQPVGQSANILGNSSQKWVNMTHTLEGLAGQKSVLFRLELEVKSVGGNEGIAVDNVIICSMGNVVAMPDTLVVEGETLILPLAVDNDDVAEATYQATSSNQEVLPDENISIQGNVMEIRASSLFEGQTEITIYSPDYCVNGTSFTLNIARVTAIGGPERPSKEILYPNPGTGHYQLNIKAPLVEARLYNLEGQLLKKFTNLQRVTPYLLDISDQPDGIFYLQIRTPKEARVHKLIKH</sequence>
<name>A0AA49GUU7_9BACT</name>
<dbReference type="GO" id="GO:0031410">
    <property type="term" value="C:cytoplasmic vesicle"/>
    <property type="evidence" value="ECO:0007669"/>
    <property type="project" value="TreeGrafter"/>
</dbReference>
<keyword evidence="1" id="KW-0732">Signal</keyword>
<dbReference type="InterPro" id="IPR035986">
    <property type="entry name" value="PKD_dom_sf"/>
</dbReference>
<dbReference type="SUPFAM" id="SSF49299">
    <property type="entry name" value="PKD domain"/>
    <property type="match status" value="1"/>
</dbReference>
<dbReference type="Gene3D" id="2.60.40.10">
    <property type="entry name" value="Immunoglobulins"/>
    <property type="match status" value="2"/>
</dbReference>
<dbReference type="Pfam" id="PF21471">
    <property type="entry name" value="Reelin_subrepeat-B"/>
    <property type="match status" value="1"/>
</dbReference>
<proteinExistence type="predicted"/>
<feature type="chain" id="PRO_5041446789" evidence="1">
    <location>
        <begin position="28"/>
        <end position="796"/>
    </location>
</feature>
<dbReference type="Pfam" id="PF18962">
    <property type="entry name" value="Por_Secre_tail"/>
    <property type="match status" value="1"/>
</dbReference>
<protein>
    <submittedName>
        <fullName evidence="3">T9SS type A sorting domain-containing protein</fullName>
    </submittedName>
</protein>
<dbReference type="AlphaFoldDB" id="A0AA49GUU7"/>
<dbReference type="InterPro" id="IPR049419">
    <property type="entry name" value="Reelin_subrepeat-B"/>
</dbReference>
<evidence type="ECO:0000313" key="3">
    <source>
        <dbReference type="EMBL" id="WKN39389.1"/>
    </source>
</evidence>
<organism evidence="3">
    <name type="scientific">Roseihalotalea indica</name>
    <dbReference type="NCBI Taxonomy" id="2867963"/>
    <lineage>
        <taxon>Bacteria</taxon>
        <taxon>Pseudomonadati</taxon>
        <taxon>Bacteroidota</taxon>
        <taxon>Cytophagia</taxon>
        <taxon>Cytophagales</taxon>
        <taxon>Catalimonadaceae</taxon>
        <taxon>Roseihalotalea</taxon>
    </lineage>
</organism>
<gene>
    <name evidence="3" type="ORF">K4G66_11875</name>
</gene>
<dbReference type="SUPFAM" id="SSF53474">
    <property type="entry name" value="alpha/beta-Hydrolases"/>
    <property type="match status" value="1"/>
</dbReference>
<dbReference type="Gene3D" id="3.40.50.1820">
    <property type="entry name" value="alpha/beta hydrolase"/>
    <property type="match status" value="1"/>
</dbReference>
<feature type="domain" description="Secretion system C-terminal sorting" evidence="2">
    <location>
        <begin position="724"/>
        <end position="794"/>
    </location>
</feature>
<dbReference type="InterPro" id="IPR029865">
    <property type="entry name" value="KIAA0319-like"/>
</dbReference>
<dbReference type="Pfam" id="PF22352">
    <property type="entry name" value="K319L-like_PKD"/>
    <property type="match status" value="2"/>
</dbReference>
<dbReference type="NCBIfam" id="NF038128">
    <property type="entry name" value="choice_anch_J"/>
    <property type="match status" value="1"/>
</dbReference>
<evidence type="ECO:0000256" key="1">
    <source>
        <dbReference type="SAM" id="SignalP"/>
    </source>
</evidence>
<dbReference type="PANTHER" id="PTHR46182:SF2">
    <property type="entry name" value="FI19480P1"/>
    <property type="match status" value="1"/>
</dbReference>
<reference evidence="3" key="1">
    <citation type="journal article" date="2023" name="Comput. Struct. Biotechnol. J.">
        <title>Discovery of a novel marine Bacteroidetes with a rich repertoire of carbohydrate-active enzymes.</title>
        <authorList>
            <person name="Chen B."/>
            <person name="Liu G."/>
            <person name="Chen Q."/>
            <person name="Wang H."/>
            <person name="Liu L."/>
            <person name="Tang K."/>
        </authorList>
    </citation>
    <scope>NUCLEOTIDE SEQUENCE</scope>
    <source>
        <strain evidence="3">TK19036</strain>
    </source>
</reference>
<dbReference type="Gene3D" id="2.60.120.260">
    <property type="entry name" value="Galactose-binding domain-like"/>
    <property type="match status" value="1"/>
</dbReference>
<dbReference type="InterPro" id="IPR029058">
    <property type="entry name" value="AB_hydrolase_fold"/>
</dbReference>
<accession>A0AA49GUU7</accession>
<dbReference type="EMBL" id="CP120682">
    <property type="protein sequence ID" value="WKN39389.1"/>
    <property type="molecule type" value="Genomic_DNA"/>
</dbReference>
<feature type="signal peptide" evidence="1">
    <location>
        <begin position="1"/>
        <end position="27"/>
    </location>
</feature>